<dbReference type="RefSeq" id="WP_183411508.1">
    <property type="nucleotide sequence ID" value="NZ_JACHWY010000003.1"/>
</dbReference>
<name>A0A7W4W781_9GAMM</name>
<feature type="domain" description="Aminoglycoside phosphotransferase" evidence="1">
    <location>
        <begin position="91"/>
        <end position="274"/>
    </location>
</feature>
<dbReference type="Gene3D" id="3.90.1200.10">
    <property type="match status" value="1"/>
</dbReference>
<dbReference type="SUPFAM" id="SSF56112">
    <property type="entry name" value="Protein kinase-like (PK-like)"/>
    <property type="match status" value="1"/>
</dbReference>
<dbReference type="AlphaFoldDB" id="A0A7W4W781"/>
<dbReference type="PANTHER" id="PTHR21310">
    <property type="entry name" value="AMINOGLYCOSIDE PHOSPHOTRANSFERASE-RELATED-RELATED"/>
    <property type="match status" value="1"/>
</dbReference>
<dbReference type="InterPro" id="IPR011009">
    <property type="entry name" value="Kinase-like_dom_sf"/>
</dbReference>
<dbReference type="GO" id="GO:0016301">
    <property type="term" value="F:kinase activity"/>
    <property type="evidence" value="ECO:0007669"/>
    <property type="project" value="UniProtKB-KW"/>
</dbReference>
<dbReference type="InterPro" id="IPR041726">
    <property type="entry name" value="ACAD10_11_N"/>
</dbReference>
<dbReference type="Proteomes" id="UP000537130">
    <property type="component" value="Unassembled WGS sequence"/>
</dbReference>
<keyword evidence="3" id="KW-1185">Reference proteome</keyword>
<evidence type="ECO:0000313" key="3">
    <source>
        <dbReference type="Proteomes" id="UP000537130"/>
    </source>
</evidence>
<dbReference type="InterPro" id="IPR002575">
    <property type="entry name" value="Aminoglycoside_PTrfase"/>
</dbReference>
<dbReference type="InterPro" id="IPR051678">
    <property type="entry name" value="AGP_Transferase"/>
</dbReference>
<dbReference type="CDD" id="cd05154">
    <property type="entry name" value="ACAD10_11_N-like"/>
    <property type="match status" value="1"/>
</dbReference>
<keyword evidence="2" id="KW-0418">Kinase</keyword>
<evidence type="ECO:0000313" key="2">
    <source>
        <dbReference type="EMBL" id="MBB3048742.1"/>
    </source>
</evidence>
<organism evidence="2 3">
    <name type="scientific">Litorivivens lipolytica</name>
    <dbReference type="NCBI Taxonomy" id="1524264"/>
    <lineage>
        <taxon>Bacteria</taxon>
        <taxon>Pseudomonadati</taxon>
        <taxon>Pseudomonadota</taxon>
        <taxon>Gammaproteobacteria</taxon>
        <taxon>Litorivivens</taxon>
    </lineage>
</organism>
<dbReference type="PANTHER" id="PTHR21310:SF40">
    <property type="entry name" value="AMINOGLYCOSIDE PHOSPHOTRANSFERASE DOMAIN-CONTAINING PROTEIN-RELATED"/>
    <property type="match status" value="1"/>
</dbReference>
<accession>A0A7W4W781</accession>
<evidence type="ECO:0000259" key="1">
    <source>
        <dbReference type="Pfam" id="PF01636"/>
    </source>
</evidence>
<keyword evidence="2" id="KW-0808">Transferase</keyword>
<dbReference type="EMBL" id="JACHWY010000003">
    <property type="protein sequence ID" value="MBB3048742.1"/>
    <property type="molecule type" value="Genomic_DNA"/>
</dbReference>
<dbReference type="Pfam" id="PF01636">
    <property type="entry name" value="APH"/>
    <property type="match status" value="1"/>
</dbReference>
<reference evidence="2 3" key="1">
    <citation type="submission" date="2020-08" db="EMBL/GenBank/DDBJ databases">
        <title>Genomic Encyclopedia of Type Strains, Phase III (KMG-III): the genomes of soil and plant-associated and newly described type strains.</title>
        <authorList>
            <person name="Whitman W."/>
        </authorList>
    </citation>
    <scope>NUCLEOTIDE SEQUENCE [LARGE SCALE GENOMIC DNA]</scope>
    <source>
        <strain evidence="2 3">CECT 8654</strain>
    </source>
</reference>
<sequence length="360" mass="41213">MDNERPTPLVEDIDGTREKLEQWFARKLESDGPVRIPELKIPEATGMSNVTLMFDIEYEKDGKTFVEGCVGRLQPEIERPVFPEYDLSIQYRAMDLVGSQTDVPAPGLLGLETDTSLLGTGFYIMKKSEGRVPPDMPPYSMDGWMLNDIGPAERQSLWNAGIDTMANLHRQCRDYKALGFEFLERPELGANPLQQQLAYWENYGKWAMEGRAHAICDPVMQWLKDNQPENEEFGLCWGDARIGNMLFANDCKSVTAVLDWEMITLGNPLQDLAWWNYLDYFFADGLGIPRLEGLPSYEDTVARWEKTSGFSGEHYKYYFIYAGLRYGYILSRIMVAQNQEDQIIENFATTVLQKVVDDLL</sequence>
<protein>
    <submittedName>
        <fullName evidence="2">Aminoglycoside phosphotransferase (APT) family kinase protein</fullName>
    </submittedName>
</protein>
<proteinExistence type="predicted"/>
<comment type="caution">
    <text evidence="2">The sequence shown here is derived from an EMBL/GenBank/DDBJ whole genome shotgun (WGS) entry which is preliminary data.</text>
</comment>
<dbReference type="Gene3D" id="3.30.200.20">
    <property type="entry name" value="Phosphorylase Kinase, domain 1"/>
    <property type="match status" value="1"/>
</dbReference>
<gene>
    <name evidence="2" type="ORF">FHR99_003016</name>
</gene>